<keyword evidence="2" id="KW-1185">Reference proteome</keyword>
<dbReference type="EMBL" id="JACJRF010000055">
    <property type="protein sequence ID" value="MBD2346782.1"/>
    <property type="molecule type" value="Genomic_DNA"/>
</dbReference>
<dbReference type="Pfam" id="PF08869">
    <property type="entry name" value="XisI"/>
    <property type="match status" value="1"/>
</dbReference>
<reference evidence="1 2" key="1">
    <citation type="journal article" date="2020" name="ISME J.">
        <title>Comparative genomics reveals insights into cyanobacterial evolution and habitat adaptation.</title>
        <authorList>
            <person name="Chen M.Y."/>
            <person name="Teng W.K."/>
            <person name="Zhao L."/>
            <person name="Hu C.X."/>
            <person name="Zhou Y.K."/>
            <person name="Han B.P."/>
            <person name="Song L.R."/>
            <person name="Shu W.S."/>
        </authorList>
    </citation>
    <scope>NUCLEOTIDE SEQUENCE [LARGE SCALE GENOMIC DNA]</scope>
    <source>
        <strain evidence="1 2">FACHB-260</strain>
    </source>
</reference>
<gene>
    <name evidence="1" type="ORF">H6G18_21930</name>
</gene>
<comment type="caution">
    <text evidence="1">The sequence shown here is derived from an EMBL/GenBank/DDBJ whole genome shotgun (WGS) entry which is preliminary data.</text>
</comment>
<dbReference type="RefSeq" id="WP_190409190.1">
    <property type="nucleotide sequence ID" value="NZ_JACJRF010000055.1"/>
</dbReference>
<dbReference type="SUPFAM" id="SSF143847">
    <property type="entry name" value="XisI-like"/>
    <property type="match status" value="1"/>
</dbReference>
<dbReference type="Proteomes" id="UP000607281">
    <property type="component" value="Unassembled WGS sequence"/>
</dbReference>
<dbReference type="InterPro" id="IPR014968">
    <property type="entry name" value="XisI"/>
</dbReference>
<proteinExistence type="predicted"/>
<evidence type="ECO:0000313" key="2">
    <source>
        <dbReference type="Proteomes" id="UP000607281"/>
    </source>
</evidence>
<evidence type="ECO:0000313" key="1">
    <source>
        <dbReference type="EMBL" id="MBD2346782.1"/>
    </source>
</evidence>
<dbReference type="Gene3D" id="3.30.310.110">
    <property type="entry name" value="XisI-like"/>
    <property type="match status" value="1"/>
</dbReference>
<protein>
    <submittedName>
        <fullName evidence="1">XisI protein</fullName>
    </submittedName>
</protein>
<dbReference type="InterPro" id="IPR035943">
    <property type="entry name" value="XisI-like_sf"/>
</dbReference>
<name>A0ABR8CX15_9NOST</name>
<sequence length="29" mass="3429">MIEVGVPKKDIVLGFHSVEPRQYTEFYVF</sequence>
<organism evidence="1 2">
    <name type="scientific">Anabaena subtropica FACHB-260</name>
    <dbReference type="NCBI Taxonomy" id="2692884"/>
    <lineage>
        <taxon>Bacteria</taxon>
        <taxon>Bacillati</taxon>
        <taxon>Cyanobacteriota</taxon>
        <taxon>Cyanophyceae</taxon>
        <taxon>Nostocales</taxon>
        <taxon>Nostocaceae</taxon>
        <taxon>Anabaena</taxon>
    </lineage>
</organism>
<accession>A0ABR8CX15</accession>